<evidence type="ECO:0000256" key="7">
    <source>
        <dbReference type="RuleBase" id="RU361180"/>
    </source>
</evidence>
<dbReference type="EC" id="3.2.1.28" evidence="3 7"/>
<accession>A0ABP1Q4V7</accession>
<comment type="catalytic activity">
    <reaction evidence="1 7">
        <text>alpha,alpha-trehalose + H2O = alpha-D-glucose + beta-D-glucose</text>
        <dbReference type="Rhea" id="RHEA:32675"/>
        <dbReference type="ChEBI" id="CHEBI:15377"/>
        <dbReference type="ChEBI" id="CHEBI:15903"/>
        <dbReference type="ChEBI" id="CHEBI:16551"/>
        <dbReference type="ChEBI" id="CHEBI:17925"/>
        <dbReference type="EC" id="3.2.1.28"/>
    </reaction>
</comment>
<keyword evidence="10" id="KW-1185">Reference proteome</keyword>
<protein>
    <recommendedName>
        <fullName evidence="4 7">Trehalase</fullName>
        <ecNumber evidence="3 7">3.2.1.28</ecNumber>
    </recommendedName>
    <alternativeName>
        <fullName evidence="7">Alpha-trehalose glucohydrolase</fullName>
    </alternativeName>
</protein>
<dbReference type="InterPro" id="IPR001661">
    <property type="entry name" value="Glyco_hydro_37"/>
</dbReference>
<evidence type="ECO:0000256" key="8">
    <source>
        <dbReference type="SAM" id="SignalP"/>
    </source>
</evidence>
<evidence type="ECO:0000256" key="6">
    <source>
        <dbReference type="ARBA" id="ARBA00023295"/>
    </source>
</evidence>
<evidence type="ECO:0000256" key="3">
    <source>
        <dbReference type="ARBA" id="ARBA00012757"/>
    </source>
</evidence>
<feature type="signal peptide" evidence="8">
    <location>
        <begin position="1"/>
        <end position="20"/>
    </location>
</feature>
<comment type="similarity">
    <text evidence="2 7">Belongs to the glycosyl hydrolase 37 family.</text>
</comment>
<keyword evidence="5 7" id="KW-0378">Hydrolase</keyword>
<keyword evidence="8" id="KW-0732">Signal</keyword>
<gene>
    <name evidence="9" type="ORF">ODALV1_LOCUS7353</name>
</gene>
<dbReference type="PROSITE" id="PS00928">
    <property type="entry name" value="TREHALASE_2"/>
    <property type="match status" value="1"/>
</dbReference>
<proteinExistence type="inferred from homology"/>
<dbReference type="SUPFAM" id="SSF48208">
    <property type="entry name" value="Six-hairpin glycosidases"/>
    <property type="match status" value="1"/>
</dbReference>
<dbReference type="PROSITE" id="PS00927">
    <property type="entry name" value="TREHALASE_1"/>
    <property type="match status" value="1"/>
</dbReference>
<name>A0ABP1Q4V7_9HEXA</name>
<dbReference type="PANTHER" id="PTHR23403:SF1">
    <property type="entry name" value="TREHALASE"/>
    <property type="match status" value="1"/>
</dbReference>
<sequence length="571" mass="65717">MKNLLVPAILLLLIVGYAVAVYPQPCNDDIYCYGDILHTVTLAEPFDDRKTYVDLPLKNPRPVIKSNFQNMMANTSNNPSVDDVKRFLNENFGERGEELTSWDPVDWKPNPEFLNLIQDETLRQFGSELNALWKELGKVIKPEVRDNPDMFSLVYLPNPVILPGGRFLELYYWDTYWIIRGLIHCQMLQSVKGMLQDFLLLLDTYGYVPNGNRIYYSRTQPPFLIQMFKDYVDATGDLTFLENSLPSLEKEFDFWMSNRSVSVSSTEPNGTVQNYTLFRYINEVTGPRPESYSREYVLAETLESTQQRDDFYMNMKSGAESGWDFSSRWFPLNDSANSSLLATKTSQVIPVDLNSIIYKNAKILVDFNNLLNNTAAAQKYEETAEEIKSAINSLLWDEAAGVWFDYDLQEHVRRKQFYPSNIFPLWAGIGCNDSSIVQRVLDYIQDSQVLNWEGGIPTSLVNSSQQWDFPNAWPPLQHLFVESLDNSGYEPAKVVAFDIAQKWVSNNYLTYKRYNNTMFEKYRADLPGEPGGGGLYDVVVGFGWTNGVIIDFLQKYGQRLSSFYNDLRFIL</sequence>
<dbReference type="Pfam" id="PF01204">
    <property type="entry name" value="Trehalase"/>
    <property type="match status" value="1"/>
</dbReference>
<reference evidence="9 10" key="1">
    <citation type="submission" date="2024-08" db="EMBL/GenBank/DDBJ databases">
        <authorList>
            <person name="Cucini C."/>
            <person name="Frati F."/>
        </authorList>
    </citation>
    <scope>NUCLEOTIDE SEQUENCE [LARGE SCALE GENOMIC DNA]</scope>
</reference>
<evidence type="ECO:0000256" key="1">
    <source>
        <dbReference type="ARBA" id="ARBA00001576"/>
    </source>
</evidence>
<dbReference type="Gene3D" id="1.50.10.10">
    <property type="match status" value="1"/>
</dbReference>
<evidence type="ECO:0000256" key="2">
    <source>
        <dbReference type="ARBA" id="ARBA00005615"/>
    </source>
</evidence>
<dbReference type="InterPro" id="IPR008928">
    <property type="entry name" value="6-hairpin_glycosidase_sf"/>
</dbReference>
<dbReference type="Proteomes" id="UP001642540">
    <property type="component" value="Unassembled WGS sequence"/>
</dbReference>
<evidence type="ECO:0000256" key="4">
    <source>
        <dbReference type="ARBA" id="ARBA00019905"/>
    </source>
</evidence>
<organism evidence="9 10">
    <name type="scientific">Orchesella dallaii</name>
    <dbReference type="NCBI Taxonomy" id="48710"/>
    <lineage>
        <taxon>Eukaryota</taxon>
        <taxon>Metazoa</taxon>
        <taxon>Ecdysozoa</taxon>
        <taxon>Arthropoda</taxon>
        <taxon>Hexapoda</taxon>
        <taxon>Collembola</taxon>
        <taxon>Entomobryomorpha</taxon>
        <taxon>Entomobryoidea</taxon>
        <taxon>Orchesellidae</taxon>
        <taxon>Orchesellinae</taxon>
        <taxon>Orchesella</taxon>
    </lineage>
</organism>
<dbReference type="PRINTS" id="PR00744">
    <property type="entry name" value="GLHYDRLASE37"/>
</dbReference>
<dbReference type="EMBL" id="CAXLJM020000023">
    <property type="protein sequence ID" value="CAL8089382.1"/>
    <property type="molecule type" value="Genomic_DNA"/>
</dbReference>
<comment type="caution">
    <text evidence="9">The sequence shown here is derived from an EMBL/GenBank/DDBJ whole genome shotgun (WGS) entry which is preliminary data.</text>
</comment>
<evidence type="ECO:0000313" key="10">
    <source>
        <dbReference type="Proteomes" id="UP001642540"/>
    </source>
</evidence>
<dbReference type="InterPro" id="IPR012341">
    <property type="entry name" value="6hp_glycosidase-like_sf"/>
</dbReference>
<keyword evidence="6 7" id="KW-0326">Glycosidase</keyword>
<dbReference type="PANTHER" id="PTHR23403">
    <property type="entry name" value="TREHALASE"/>
    <property type="match status" value="1"/>
</dbReference>
<evidence type="ECO:0000256" key="5">
    <source>
        <dbReference type="ARBA" id="ARBA00022801"/>
    </source>
</evidence>
<dbReference type="InterPro" id="IPR018232">
    <property type="entry name" value="Glyco_hydro_37_CS"/>
</dbReference>
<evidence type="ECO:0000313" key="9">
    <source>
        <dbReference type="EMBL" id="CAL8089382.1"/>
    </source>
</evidence>
<feature type="chain" id="PRO_5047123365" description="Trehalase" evidence="8">
    <location>
        <begin position="21"/>
        <end position="571"/>
    </location>
</feature>